<gene>
    <name evidence="2" type="ORF">Tci_878330</name>
</gene>
<feature type="compositionally biased region" description="Polar residues" evidence="1">
    <location>
        <begin position="54"/>
        <end position="64"/>
    </location>
</feature>
<evidence type="ECO:0000313" key="2">
    <source>
        <dbReference type="EMBL" id="GFD06361.1"/>
    </source>
</evidence>
<keyword evidence="2" id="KW-0548">Nucleotidyltransferase</keyword>
<keyword evidence="2" id="KW-0808">Transferase</keyword>
<comment type="caution">
    <text evidence="2">The sequence shown here is derived from an EMBL/GenBank/DDBJ whole genome shotgun (WGS) entry which is preliminary data.</text>
</comment>
<proteinExistence type="predicted"/>
<evidence type="ECO:0000256" key="1">
    <source>
        <dbReference type="SAM" id="MobiDB-lite"/>
    </source>
</evidence>
<feature type="non-terminal residue" evidence="2">
    <location>
        <position position="1"/>
    </location>
</feature>
<feature type="compositionally biased region" description="Basic and acidic residues" evidence="1">
    <location>
        <begin position="65"/>
        <end position="78"/>
    </location>
</feature>
<dbReference type="AlphaFoldDB" id="A0A699TAX9"/>
<reference evidence="2" key="1">
    <citation type="journal article" date="2019" name="Sci. Rep.">
        <title>Draft genome of Tanacetum cinerariifolium, the natural source of mosquito coil.</title>
        <authorList>
            <person name="Yamashiro T."/>
            <person name="Shiraishi A."/>
            <person name="Satake H."/>
            <person name="Nakayama K."/>
        </authorList>
    </citation>
    <scope>NUCLEOTIDE SEQUENCE</scope>
</reference>
<dbReference type="GO" id="GO:0003964">
    <property type="term" value="F:RNA-directed DNA polymerase activity"/>
    <property type="evidence" value="ECO:0007669"/>
    <property type="project" value="UniProtKB-KW"/>
</dbReference>
<feature type="compositionally biased region" description="Polar residues" evidence="1">
    <location>
        <begin position="80"/>
        <end position="105"/>
    </location>
</feature>
<sequence>MTSLTNSNIELKNMFGQFMKMNTASSSGTGLLPSNTVPNPREDLKAITTQSGVTLAGPSVSSPSKEVDREPKTIRDQVPKVTTDTVQPSTENIQPPVAQTQVPID</sequence>
<feature type="region of interest" description="Disordered" evidence="1">
    <location>
        <begin position="54"/>
        <end position="105"/>
    </location>
</feature>
<name>A0A699TAX9_TANCI</name>
<accession>A0A699TAX9</accession>
<dbReference type="EMBL" id="BKCJ011224353">
    <property type="protein sequence ID" value="GFD06361.1"/>
    <property type="molecule type" value="Genomic_DNA"/>
</dbReference>
<keyword evidence="2" id="KW-0695">RNA-directed DNA polymerase</keyword>
<protein>
    <submittedName>
        <fullName evidence="2">Reverse transcriptase domain-containing protein</fullName>
    </submittedName>
</protein>
<organism evidence="2">
    <name type="scientific">Tanacetum cinerariifolium</name>
    <name type="common">Dalmatian daisy</name>
    <name type="synonym">Chrysanthemum cinerariifolium</name>
    <dbReference type="NCBI Taxonomy" id="118510"/>
    <lineage>
        <taxon>Eukaryota</taxon>
        <taxon>Viridiplantae</taxon>
        <taxon>Streptophyta</taxon>
        <taxon>Embryophyta</taxon>
        <taxon>Tracheophyta</taxon>
        <taxon>Spermatophyta</taxon>
        <taxon>Magnoliopsida</taxon>
        <taxon>eudicotyledons</taxon>
        <taxon>Gunneridae</taxon>
        <taxon>Pentapetalae</taxon>
        <taxon>asterids</taxon>
        <taxon>campanulids</taxon>
        <taxon>Asterales</taxon>
        <taxon>Asteraceae</taxon>
        <taxon>Asteroideae</taxon>
        <taxon>Anthemideae</taxon>
        <taxon>Anthemidinae</taxon>
        <taxon>Tanacetum</taxon>
    </lineage>
</organism>